<dbReference type="GO" id="GO:0005524">
    <property type="term" value="F:ATP binding"/>
    <property type="evidence" value="ECO:0007669"/>
    <property type="project" value="UniProtKB-UniRule"/>
</dbReference>
<dbReference type="InterPro" id="IPR011009">
    <property type="entry name" value="Kinase-like_dom_sf"/>
</dbReference>
<dbReference type="FunFam" id="3.30.200.20:FF:000593">
    <property type="entry name" value="Predicted protein"/>
    <property type="match status" value="1"/>
</dbReference>
<comment type="catalytic activity">
    <reaction evidence="18">
        <text>L-tyrosyl-[protein] + ATP = O-phospho-L-tyrosyl-[protein] + ADP + H(+)</text>
        <dbReference type="Rhea" id="RHEA:10596"/>
        <dbReference type="Rhea" id="RHEA-COMP:10136"/>
        <dbReference type="Rhea" id="RHEA-COMP:20101"/>
        <dbReference type="ChEBI" id="CHEBI:15378"/>
        <dbReference type="ChEBI" id="CHEBI:30616"/>
        <dbReference type="ChEBI" id="CHEBI:46858"/>
        <dbReference type="ChEBI" id="CHEBI:61978"/>
        <dbReference type="ChEBI" id="CHEBI:456216"/>
        <dbReference type="EC" id="2.7.10.1"/>
    </reaction>
</comment>
<dbReference type="InterPro" id="IPR017441">
    <property type="entry name" value="Protein_kinase_ATP_BS"/>
</dbReference>
<dbReference type="PROSITE" id="PS50011">
    <property type="entry name" value="PROTEIN_KINASE_DOM"/>
    <property type="match status" value="1"/>
</dbReference>
<evidence type="ECO:0000256" key="7">
    <source>
        <dbReference type="ARBA" id="ARBA00022737"/>
    </source>
</evidence>
<dbReference type="PROSITE" id="PS00109">
    <property type="entry name" value="PROTEIN_KINASE_TYR"/>
    <property type="match status" value="1"/>
</dbReference>
<dbReference type="InterPro" id="IPR050122">
    <property type="entry name" value="RTK"/>
</dbReference>
<dbReference type="PRINTS" id="PR00109">
    <property type="entry name" value="TYRKINASE"/>
</dbReference>
<dbReference type="EnsemblMetazoa" id="AFUN020462-RA">
    <property type="protein sequence ID" value="AFUN020462-PA"/>
    <property type="gene ID" value="AFUN020462"/>
</dbReference>
<keyword evidence="7" id="KW-0677">Repeat</keyword>
<evidence type="ECO:0000256" key="22">
    <source>
        <dbReference type="SAM" id="Phobius"/>
    </source>
</evidence>
<keyword evidence="13" id="KW-0829">Tyrosine-protein kinase</keyword>
<dbReference type="RefSeq" id="XP_049283539.1">
    <property type="nucleotide sequence ID" value="XM_049427582.1"/>
</dbReference>
<dbReference type="GO" id="GO:0007169">
    <property type="term" value="P:cell surface receptor protein tyrosine kinase signaling pathway"/>
    <property type="evidence" value="ECO:0007669"/>
    <property type="project" value="TreeGrafter"/>
</dbReference>
<feature type="compositionally biased region" description="Polar residues" evidence="21">
    <location>
        <begin position="1377"/>
        <end position="1395"/>
    </location>
</feature>
<dbReference type="SMART" id="SM00220">
    <property type="entry name" value="S_TKc"/>
    <property type="match status" value="1"/>
</dbReference>
<dbReference type="VEuPathDB" id="VectorBase:AFUN020462"/>
<feature type="region of interest" description="Disordered" evidence="21">
    <location>
        <begin position="1363"/>
        <end position="1395"/>
    </location>
</feature>
<protein>
    <recommendedName>
        <fullName evidence="2">receptor protein-tyrosine kinase</fullName>
        <ecNumber evidence="2">2.7.10.1</ecNumber>
    </recommendedName>
</protein>
<keyword evidence="5 22" id="KW-0812">Transmembrane</keyword>
<dbReference type="VEuPathDB" id="VectorBase:AFUN2_003750"/>
<sequence>MLSVDETTRVTSVNTLQTIYCGKLPSKTRQMKALLKHLKIFPPKMKLAVHHPGVRFQTFILLLLYASTIGIVSCQLQRNSKIKSFEQYEFECFPASAKENLTPRFASSNQTDSISLQVSHRYTHQILSRIYAIFLREVLGYRNVKLVEIRDDLPTSETERMRQFCTMEHLSSRGDQWPDPTIDVEVWLLSDYHYIPEDIREAGAITNPGRFGLFIPKALIRKEDAFSKPLIYTMFQEDTNDRRYYDLIKKFDIPDAVLGSIYGYAERKCGNDCDEYGMFIPSHCTMGRKCALVLAPHYDDTHFLVKHILEMEFQLKVIWLGDKLRLGIRQLMSVYGSDRKNAKKFLVFHWTPSEVISSRTMEYVPVTMPRCEDMIASNDTGCKYEMTPLLKYYGKKFREANYAFNSLVMLHFKDESMQHTFDLYDQYEDQILKAREEADADQLGVTRYYDQIACDWMHTQESFWKAWKPPTPLEEIYVGGIFPLSGMGLTYLGIAPAALMAQGDINNNHTILANHRLTVQQNDGQCRADTVMKSFISYYMQQTRMIGILGPACSETVEPIAGVSKHFRMAVISYSAEGAFLSDREKYPYFFRTIGENRQYEHVYAQLLPRLNWHRVAALTEDGQKATEYISYMETLLKEHSIELISNKKFPRDRTDNEMNRYLVDLKLKNAKIIIADVDDKVAQVIMCEAYKLEMTAENGYIWFLPIWLSNVWNLSSEVRRPGENDGGGVPPSTPNNSTRGCTNSELLRAMNGHFSLSHAPYADDDSRLDVDGSTVREWKQRYLQNLSQMGYTASDYAGYAYDAVWVYALAFDRLLREDPSYFSNLHSQHTTKRLMQLIRATDFQGVSGRIRFNEAGSRYTIINVLQFVNGTANIVGHFTPNISAEYQLIGGDLMLNESAIMWMTRDGRAPDDGAIVCAFESFVRIFGIGCDDVTLIVITMVSIISILILSVASFLFWKERYDRKMKTSAKYLQKLGIDLLSPSAIPFNTLDKWEIPKDRVVINRRLGEGAFGTVYGGEAQIEDEGWTAVAVKTLKVGSTTEDKVDFLSEAEAMKRFDHNNIVRLLGVCLQSEPVYTIMEFMLYGDLKTYLLARRHLVNSKQSEDSDISNKRLTMMALDVSRALSYLAEQKYVHRDVACRNCMVNAQRVVKLGDFGMARPTFENDYYRFNRKGMLPVRWMAPESLALGFFTPASDVWSYGVLLYEIITFGSFPFQGLTNNQVLEHLKNGTTLTIPAGVKPQLEGLMKACWNQDYKKRPSASEVSEFISNYPRLLNPCLDVPLASVEMVDTDSDQFELLPGLCKYKDDSQPTADLLVGTQPMNDLNNGYNNVSIMSTGGAQRNNRQRAINLNDLNVATDFTTVNPLPPLEDYEDEPSTRQQLGSNQQRQTTSANHLNVYNPIEPLLQRDTEVTKSNNSLLRYVPMFGFGKSKTVTIGGTTIVTGSACKTVPVTTAIHCTTSLGAMGSTGGDVGGGTNSPQSPTGSVLGMSGGTMIVNARSTSTTIL</sequence>
<evidence type="ECO:0000256" key="11">
    <source>
        <dbReference type="ARBA" id="ARBA00022989"/>
    </source>
</evidence>
<keyword evidence="9" id="KW-0418">Kinase</keyword>
<dbReference type="GO" id="GO:0005886">
    <property type="term" value="C:plasma membrane"/>
    <property type="evidence" value="ECO:0007669"/>
    <property type="project" value="TreeGrafter"/>
</dbReference>
<keyword evidence="15" id="KW-0675">Receptor</keyword>
<dbReference type="RefSeq" id="XP_049283538.1">
    <property type="nucleotide sequence ID" value="XM_049427581.1"/>
</dbReference>
<evidence type="ECO:0000256" key="3">
    <source>
        <dbReference type="ARBA" id="ARBA00022553"/>
    </source>
</evidence>
<evidence type="ECO:0000256" key="8">
    <source>
        <dbReference type="ARBA" id="ARBA00022741"/>
    </source>
</evidence>
<evidence type="ECO:0000256" key="10">
    <source>
        <dbReference type="ARBA" id="ARBA00022840"/>
    </source>
</evidence>
<proteinExistence type="predicted"/>
<accession>A0A4Y0BQG8</accession>
<evidence type="ECO:0000259" key="23">
    <source>
        <dbReference type="PROSITE" id="PS50011"/>
    </source>
</evidence>
<dbReference type="PANTHER" id="PTHR24416:SF489">
    <property type="entry name" value="PROTEIN KINASE DOMAIN-CONTAINING PROTEIN"/>
    <property type="match status" value="1"/>
</dbReference>
<reference evidence="24" key="1">
    <citation type="submission" date="2020-05" db="UniProtKB">
        <authorList>
            <consortium name="EnsemblMetazoa"/>
        </authorList>
    </citation>
    <scope>IDENTIFICATION</scope>
    <source>
        <strain evidence="24">FUMOZ</strain>
    </source>
</reference>
<evidence type="ECO:0000313" key="24">
    <source>
        <dbReference type="EnsemblMetazoa" id="AFUN020462-PA"/>
    </source>
</evidence>
<dbReference type="Gene3D" id="1.10.510.10">
    <property type="entry name" value="Transferase(Phosphotransferase) domain 1"/>
    <property type="match status" value="1"/>
</dbReference>
<keyword evidence="16" id="KW-0325">Glycoprotein</keyword>
<dbReference type="KEGG" id="afun:125763899"/>
<dbReference type="GO" id="GO:0043235">
    <property type="term" value="C:receptor complex"/>
    <property type="evidence" value="ECO:0007669"/>
    <property type="project" value="TreeGrafter"/>
</dbReference>
<dbReference type="CDD" id="cd06366">
    <property type="entry name" value="PBP1_GABAb_receptor"/>
    <property type="match status" value="1"/>
</dbReference>
<dbReference type="CDD" id="cd00192">
    <property type="entry name" value="PTKc"/>
    <property type="match status" value="1"/>
</dbReference>
<evidence type="ECO:0000256" key="5">
    <source>
        <dbReference type="ARBA" id="ARBA00022692"/>
    </source>
</evidence>
<evidence type="ECO:0000256" key="12">
    <source>
        <dbReference type="ARBA" id="ARBA00023136"/>
    </source>
</evidence>
<keyword evidence="8 20" id="KW-0547">Nucleotide-binding</keyword>
<dbReference type="PANTHER" id="PTHR24416">
    <property type="entry name" value="TYROSINE-PROTEIN KINASE RECEPTOR"/>
    <property type="match status" value="1"/>
</dbReference>
<evidence type="ECO:0000256" key="15">
    <source>
        <dbReference type="ARBA" id="ARBA00023170"/>
    </source>
</evidence>
<evidence type="ECO:0000256" key="19">
    <source>
        <dbReference type="ARBA" id="ARBA00056965"/>
    </source>
</evidence>
<dbReference type="FunFam" id="1.10.510.10:FF:001227">
    <property type="entry name" value="Tyrosine-protein kinase receptor"/>
    <property type="match status" value="1"/>
</dbReference>
<keyword evidence="3" id="KW-0597">Phosphoprotein</keyword>
<name>A0A4Y0BQG8_ANOFN</name>
<dbReference type="Pfam" id="PF01094">
    <property type="entry name" value="ANF_receptor"/>
    <property type="match status" value="1"/>
</dbReference>
<dbReference type="Pfam" id="PF07714">
    <property type="entry name" value="PK_Tyr_Ser-Thr"/>
    <property type="match status" value="1"/>
</dbReference>
<evidence type="ECO:0000256" key="6">
    <source>
        <dbReference type="ARBA" id="ARBA00022729"/>
    </source>
</evidence>
<evidence type="ECO:0000256" key="9">
    <source>
        <dbReference type="ARBA" id="ARBA00022777"/>
    </source>
</evidence>
<dbReference type="RefSeq" id="XP_049283541.1">
    <property type="nucleotide sequence ID" value="XM_049427584.1"/>
</dbReference>
<dbReference type="Gene3D" id="3.40.50.2300">
    <property type="match status" value="2"/>
</dbReference>
<dbReference type="PROSITE" id="PS00107">
    <property type="entry name" value="PROTEIN_KINASE_ATP"/>
    <property type="match status" value="1"/>
</dbReference>
<dbReference type="SUPFAM" id="SSF56112">
    <property type="entry name" value="Protein kinase-like (PK-like)"/>
    <property type="match status" value="1"/>
</dbReference>
<dbReference type="RefSeq" id="XP_049283543.1">
    <property type="nucleotide sequence ID" value="XM_049427586.1"/>
</dbReference>
<dbReference type="EC" id="2.7.10.1" evidence="2"/>
<dbReference type="SUPFAM" id="SSF53822">
    <property type="entry name" value="Periplasmic binding protein-like I"/>
    <property type="match status" value="1"/>
</dbReference>
<dbReference type="STRING" id="62324.A0A4Y0BQG8"/>
<dbReference type="SMART" id="SM00219">
    <property type="entry name" value="TyrKc"/>
    <property type="match status" value="1"/>
</dbReference>
<dbReference type="InterPro" id="IPR020635">
    <property type="entry name" value="Tyr_kinase_cat_dom"/>
</dbReference>
<evidence type="ECO:0000256" key="1">
    <source>
        <dbReference type="ARBA" id="ARBA00004167"/>
    </source>
</evidence>
<feature type="domain" description="Protein kinase" evidence="23">
    <location>
        <begin position="1001"/>
        <end position="1273"/>
    </location>
</feature>
<feature type="binding site" evidence="20">
    <location>
        <position position="1033"/>
    </location>
    <ligand>
        <name>ATP</name>
        <dbReference type="ChEBI" id="CHEBI:30616"/>
    </ligand>
</feature>
<dbReference type="OrthoDB" id="73209at2759"/>
<keyword evidence="4" id="KW-0808">Transferase</keyword>
<evidence type="ECO:0000256" key="17">
    <source>
        <dbReference type="ARBA" id="ARBA00023319"/>
    </source>
</evidence>
<keyword evidence="6" id="KW-0732">Signal</keyword>
<dbReference type="RefSeq" id="XP_049283540.1">
    <property type="nucleotide sequence ID" value="XM_049427583.1"/>
</dbReference>
<keyword evidence="10 20" id="KW-0067">ATP-binding</keyword>
<comment type="function">
    <text evidence="19">Receptor for basic fibroblast growth factor.</text>
</comment>
<evidence type="ECO:0000256" key="2">
    <source>
        <dbReference type="ARBA" id="ARBA00011902"/>
    </source>
</evidence>
<keyword evidence="12 22" id="KW-0472">Membrane</keyword>
<feature type="region of interest" description="Disordered" evidence="21">
    <location>
        <begin position="722"/>
        <end position="742"/>
    </location>
</feature>
<dbReference type="InterPro" id="IPR001245">
    <property type="entry name" value="Ser-Thr/Tyr_kinase_cat_dom"/>
</dbReference>
<evidence type="ECO:0000256" key="16">
    <source>
        <dbReference type="ARBA" id="ARBA00023180"/>
    </source>
</evidence>
<keyword evidence="14" id="KW-1015">Disulfide bond</keyword>
<dbReference type="GO" id="GO:0004714">
    <property type="term" value="F:transmembrane receptor protein tyrosine kinase activity"/>
    <property type="evidence" value="ECO:0007669"/>
    <property type="project" value="UniProtKB-EC"/>
</dbReference>
<dbReference type="InterPro" id="IPR001828">
    <property type="entry name" value="ANF_lig-bd_rcpt"/>
</dbReference>
<dbReference type="GeneID" id="125763899"/>
<dbReference type="InterPro" id="IPR008266">
    <property type="entry name" value="Tyr_kinase_AS"/>
</dbReference>
<evidence type="ECO:0000256" key="18">
    <source>
        <dbReference type="ARBA" id="ARBA00051243"/>
    </source>
</evidence>
<keyword evidence="17" id="KW-0393">Immunoglobulin domain</keyword>
<organism evidence="24">
    <name type="scientific">Anopheles funestus</name>
    <name type="common">African malaria mosquito</name>
    <dbReference type="NCBI Taxonomy" id="62324"/>
    <lineage>
        <taxon>Eukaryota</taxon>
        <taxon>Metazoa</taxon>
        <taxon>Ecdysozoa</taxon>
        <taxon>Arthropoda</taxon>
        <taxon>Hexapoda</taxon>
        <taxon>Insecta</taxon>
        <taxon>Pterygota</taxon>
        <taxon>Neoptera</taxon>
        <taxon>Endopterygota</taxon>
        <taxon>Diptera</taxon>
        <taxon>Nematocera</taxon>
        <taxon>Culicoidea</taxon>
        <taxon>Culicidae</taxon>
        <taxon>Anophelinae</taxon>
        <taxon>Anopheles</taxon>
    </lineage>
</organism>
<feature type="transmembrane region" description="Helical" evidence="22">
    <location>
        <begin position="934"/>
        <end position="958"/>
    </location>
</feature>
<dbReference type="Gene3D" id="3.30.200.20">
    <property type="entry name" value="Phosphorylase Kinase, domain 1"/>
    <property type="match status" value="1"/>
</dbReference>
<evidence type="ECO:0000256" key="21">
    <source>
        <dbReference type="SAM" id="MobiDB-lite"/>
    </source>
</evidence>
<evidence type="ECO:0000256" key="4">
    <source>
        <dbReference type="ARBA" id="ARBA00022679"/>
    </source>
</evidence>
<evidence type="ECO:0000256" key="20">
    <source>
        <dbReference type="PROSITE-ProRule" id="PRU10141"/>
    </source>
</evidence>
<keyword evidence="11 22" id="KW-1133">Transmembrane helix</keyword>
<evidence type="ECO:0000256" key="13">
    <source>
        <dbReference type="ARBA" id="ARBA00023137"/>
    </source>
</evidence>
<dbReference type="InterPro" id="IPR000719">
    <property type="entry name" value="Prot_kinase_dom"/>
</dbReference>
<evidence type="ECO:0000256" key="14">
    <source>
        <dbReference type="ARBA" id="ARBA00023157"/>
    </source>
</evidence>
<dbReference type="InterPro" id="IPR028082">
    <property type="entry name" value="Peripla_BP_I"/>
</dbReference>
<comment type="subcellular location">
    <subcellularLocation>
        <location evidence="1">Membrane</location>
        <topology evidence="1">Single-pass membrane protein</topology>
    </subcellularLocation>
</comment>